<evidence type="ECO:0000313" key="1">
    <source>
        <dbReference type="EMBL" id="AHF13665.1"/>
    </source>
</evidence>
<dbReference type="HOGENOM" id="CLU_1264864_0_0_10"/>
<dbReference type="Proteomes" id="UP000018901">
    <property type="component" value="Chromosome"/>
</dbReference>
<dbReference type="KEGG" id="bvs:BARVI_03700"/>
<gene>
    <name evidence="1" type="ORF">BARVI_03700</name>
</gene>
<keyword evidence="2" id="KW-1185">Reference proteome</keyword>
<reference evidence="1 2" key="1">
    <citation type="submission" date="2013-12" db="EMBL/GenBank/DDBJ databases">
        <authorList>
            <consortium name="DOE Joint Genome Institute"/>
            <person name="Eisen J."/>
            <person name="Huntemann M."/>
            <person name="Han J."/>
            <person name="Chen A."/>
            <person name="Kyrpides N."/>
            <person name="Mavromatis K."/>
            <person name="Markowitz V."/>
            <person name="Palaniappan K."/>
            <person name="Ivanova N."/>
            <person name="Schaumberg A."/>
            <person name="Pati A."/>
            <person name="Liolios K."/>
            <person name="Nordberg H.P."/>
            <person name="Cantor M.N."/>
            <person name="Hua S.X."/>
            <person name="Woyke T."/>
        </authorList>
    </citation>
    <scope>NUCLEOTIDE SEQUENCE [LARGE SCALE GENOMIC DNA]</scope>
    <source>
        <strain evidence="2">DSM 18177</strain>
    </source>
</reference>
<protein>
    <submittedName>
        <fullName evidence="1">Uncharacterized protein</fullName>
    </submittedName>
</protein>
<dbReference type="eggNOG" id="ENOG5032V1H">
    <property type="taxonomic scope" value="Bacteria"/>
</dbReference>
<dbReference type="AlphaFoldDB" id="W0ESA5"/>
<accession>W0ESA5</accession>
<organism evidence="1 2">
    <name type="scientific">Barnesiella viscericola DSM 18177</name>
    <dbReference type="NCBI Taxonomy" id="880074"/>
    <lineage>
        <taxon>Bacteria</taxon>
        <taxon>Pseudomonadati</taxon>
        <taxon>Bacteroidota</taxon>
        <taxon>Bacteroidia</taxon>
        <taxon>Bacteroidales</taxon>
        <taxon>Barnesiellaceae</taxon>
        <taxon>Barnesiella</taxon>
    </lineage>
</organism>
<proteinExistence type="predicted"/>
<dbReference type="EMBL" id="CP007034">
    <property type="protein sequence ID" value="AHF13665.1"/>
    <property type="molecule type" value="Genomic_DNA"/>
</dbReference>
<name>W0ESA5_9BACT</name>
<evidence type="ECO:0000313" key="2">
    <source>
        <dbReference type="Proteomes" id="UP000018901"/>
    </source>
</evidence>
<sequence length="218" mass="24994">MQICEVRKGSYEVEFISVLIPSLFAALENSNTILDFCSHLKRVKDYIVGTNVSLQKPNEQSIRNCIEITQPIIHNHGTINIITGNEKVVVIDSEEAQQVKTLSPQVIKEIGTMDEAQPQTNIYRKKLFYWYQTRFDDKKSNSGNKGIIESIQPEAVNVIFEDDNSLTKTEMTTSHDGVDWQKRGYIVDIEVLRKGDKIVKYKILQNYMDESVVDDTLF</sequence>